<proteinExistence type="inferred from homology"/>
<evidence type="ECO:0000256" key="2">
    <source>
        <dbReference type="ARBA" id="ARBA00023125"/>
    </source>
</evidence>
<sequence length="317" mass="37290">MDYFVKELEKFLAVANLSDKSKAIYSKPLIQFGEFLAEKMDVILNEVHLLRVYQLDYNGIAISYKPLDSGLIDEFLFKNAQSNFSWLSTCRNALGSFFKYLYRNYDFPLLTQQLTFKLVNYKPQKKFPRILNRHELIKFFQSITINSNHLDRDLLLFSLLCSTGCRISELLSITIEDINIEHEMIYIQKTKNKTSHVIPLRNGLAQSINKFCLENSIQSKDKIFQDSGKPLTNEKVYYLMKYYLLNAKLPMVKLHSLRHSFATLMYENGAAITTIMQLLNHKSISSTEHYVQPYYIRNYYIKIPENDLVYRQFKDLL</sequence>
<dbReference type="InterPro" id="IPR011010">
    <property type="entry name" value="DNA_brk_join_enz"/>
</dbReference>
<dbReference type="PANTHER" id="PTHR30349:SF41">
    <property type="entry name" value="INTEGRASE_RECOMBINASE PROTEIN MJ0367-RELATED"/>
    <property type="match status" value="1"/>
</dbReference>
<evidence type="ECO:0000313" key="6">
    <source>
        <dbReference type="Proteomes" id="UP001597214"/>
    </source>
</evidence>
<organism evidence="5 6">
    <name type="scientific">Bacillus salitolerans</name>
    <dbReference type="NCBI Taxonomy" id="1437434"/>
    <lineage>
        <taxon>Bacteria</taxon>
        <taxon>Bacillati</taxon>
        <taxon>Bacillota</taxon>
        <taxon>Bacilli</taxon>
        <taxon>Bacillales</taxon>
        <taxon>Bacillaceae</taxon>
        <taxon>Bacillus</taxon>
    </lineage>
</organism>
<keyword evidence="6" id="KW-1185">Reference proteome</keyword>
<dbReference type="InterPro" id="IPR002104">
    <property type="entry name" value="Integrase_catalytic"/>
</dbReference>
<dbReference type="PROSITE" id="PS51898">
    <property type="entry name" value="TYR_RECOMBINASE"/>
    <property type="match status" value="1"/>
</dbReference>
<reference evidence="6" key="1">
    <citation type="journal article" date="2019" name="Int. J. Syst. Evol. Microbiol.">
        <title>The Global Catalogue of Microorganisms (GCM) 10K type strain sequencing project: providing services to taxonomists for standard genome sequencing and annotation.</title>
        <authorList>
            <consortium name="The Broad Institute Genomics Platform"/>
            <consortium name="The Broad Institute Genome Sequencing Center for Infectious Disease"/>
            <person name="Wu L."/>
            <person name="Ma J."/>
        </authorList>
    </citation>
    <scope>NUCLEOTIDE SEQUENCE [LARGE SCALE GENOMIC DNA]</scope>
    <source>
        <strain evidence="6">CCUG 49339</strain>
    </source>
</reference>
<dbReference type="InterPro" id="IPR050090">
    <property type="entry name" value="Tyrosine_recombinase_XerCD"/>
</dbReference>
<dbReference type="Proteomes" id="UP001597214">
    <property type="component" value="Unassembled WGS sequence"/>
</dbReference>
<dbReference type="RefSeq" id="WP_377926472.1">
    <property type="nucleotide sequence ID" value="NZ_JBHUEM010000003.1"/>
</dbReference>
<dbReference type="PANTHER" id="PTHR30349">
    <property type="entry name" value="PHAGE INTEGRASE-RELATED"/>
    <property type="match status" value="1"/>
</dbReference>
<dbReference type="EMBL" id="JBHUEM010000003">
    <property type="protein sequence ID" value="MFD1735373.1"/>
    <property type="molecule type" value="Genomic_DNA"/>
</dbReference>
<dbReference type="Gene3D" id="1.10.443.10">
    <property type="entry name" value="Intergrase catalytic core"/>
    <property type="match status" value="1"/>
</dbReference>
<comment type="caution">
    <text evidence="5">The sequence shown here is derived from an EMBL/GenBank/DDBJ whole genome shotgun (WGS) entry which is preliminary data.</text>
</comment>
<gene>
    <name evidence="5" type="ORF">ACFSCX_02235</name>
</gene>
<accession>A0ABW4LN03</accession>
<keyword evidence="3" id="KW-0233">DNA recombination</keyword>
<evidence type="ECO:0000259" key="4">
    <source>
        <dbReference type="PROSITE" id="PS51898"/>
    </source>
</evidence>
<dbReference type="SUPFAM" id="SSF56349">
    <property type="entry name" value="DNA breaking-rejoining enzymes"/>
    <property type="match status" value="1"/>
</dbReference>
<feature type="domain" description="Tyr recombinase" evidence="4">
    <location>
        <begin position="126"/>
        <end position="303"/>
    </location>
</feature>
<dbReference type="Pfam" id="PF00589">
    <property type="entry name" value="Phage_integrase"/>
    <property type="match status" value="1"/>
</dbReference>
<evidence type="ECO:0000256" key="1">
    <source>
        <dbReference type="ARBA" id="ARBA00008857"/>
    </source>
</evidence>
<protein>
    <submittedName>
        <fullName evidence="5">Tyrosine-type recombinase/integrase</fullName>
    </submittedName>
</protein>
<evidence type="ECO:0000313" key="5">
    <source>
        <dbReference type="EMBL" id="MFD1735373.1"/>
    </source>
</evidence>
<dbReference type="CDD" id="cd00397">
    <property type="entry name" value="DNA_BRE_C"/>
    <property type="match status" value="1"/>
</dbReference>
<name>A0ABW4LN03_9BACI</name>
<evidence type="ECO:0000256" key="3">
    <source>
        <dbReference type="ARBA" id="ARBA00023172"/>
    </source>
</evidence>
<comment type="similarity">
    <text evidence="1">Belongs to the 'phage' integrase family.</text>
</comment>
<dbReference type="InterPro" id="IPR013762">
    <property type="entry name" value="Integrase-like_cat_sf"/>
</dbReference>
<keyword evidence="2" id="KW-0238">DNA-binding</keyword>